<evidence type="ECO:0000313" key="2">
    <source>
        <dbReference type="EMBL" id="CAL1539279.1"/>
    </source>
</evidence>
<feature type="non-terminal residue" evidence="2">
    <location>
        <position position="1"/>
    </location>
</feature>
<dbReference type="Proteomes" id="UP001497497">
    <property type="component" value="Unassembled WGS sequence"/>
</dbReference>
<feature type="non-terminal residue" evidence="2">
    <location>
        <position position="248"/>
    </location>
</feature>
<feature type="region of interest" description="Disordered" evidence="1">
    <location>
        <begin position="1"/>
        <end position="26"/>
    </location>
</feature>
<feature type="compositionally biased region" description="Low complexity" evidence="1">
    <location>
        <begin position="228"/>
        <end position="238"/>
    </location>
</feature>
<evidence type="ECO:0000256" key="1">
    <source>
        <dbReference type="SAM" id="MobiDB-lite"/>
    </source>
</evidence>
<organism evidence="2 3">
    <name type="scientific">Lymnaea stagnalis</name>
    <name type="common">Great pond snail</name>
    <name type="synonym">Helix stagnalis</name>
    <dbReference type="NCBI Taxonomy" id="6523"/>
    <lineage>
        <taxon>Eukaryota</taxon>
        <taxon>Metazoa</taxon>
        <taxon>Spiralia</taxon>
        <taxon>Lophotrochozoa</taxon>
        <taxon>Mollusca</taxon>
        <taxon>Gastropoda</taxon>
        <taxon>Heterobranchia</taxon>
        <taxon>Euthyneura</taxon>
        <taxon>Panpulmonata</taxon>
        <taxon>Hygrophila</taxon>
        <taxon>Lymnaeoidea</taxon>
        <taxon>Lymnaeidae</taxon>
        <taxon>Lymnaea</taxon>
    </lineage>
</organism>
<feature type="region of interest" description="Disordered" evidence="1">
    <location>
        <begin position="40"/>
        <end position="63"/>
    </location>
</feature>
<reference evidence="2 3" key="1">
    <citation type="submission" date="2024-04" db="EMBL/GenBank/DDBJ databases">
        <authorList>
            <consortium name="Genoscope - CEA"/>
            <person name="William W."/>
        </authorList>
    </citation>
    <scope>NUCLEOTIDE SEQUENCE [LARGE SCALE GENOMIC DNA]</scope>
</reference>
<dbReference type="EMBL" id="CAXITT010000334">
    <property type="protein sequence ID" value="CAL1539279.1"/>
    <property type="molecule type" value="Genomic_DNA"/>
</dbReference>
<keyword evidence="3" id="KW-1185">Reference proteome</keyword>
<protein>
    <submittedName>
        <fullName evidence="2">Uncharacterized protein</fullName>
    </submittedName>
</protein>
<dbReference type="AlphaFoldDB" id="A0AAV2I0Q1"/>
<evidence type="ECO:0000313" key="3">
    <source>
        <dbReference type="Proteomes" id="UP001497497"/>
    </source>
</evidence>
<comment type="caution">
    <text evidence="2">The sequence shown here is derived from an EMBL/GenBank/DDBJ whole genome shotgun (WGS) entry which is preliminary data.</text>
</comment>
<proteinExistence type="predicted"/>
<feature type="compositionally biased region" description="Polar residues" evidence="1">
    <location>
        <begin position="140"/>
        <end position="160"/>
    </location>
</feature>
<sequence length="248" mass="27791">IHHNTRPHPGSGNPPPPRGLPTCVSKDGNRRLAQTVAFAREESDPVVDELGTPRDPSATQRGYTNTLPIHFQSTAIQRSLGSAFQPVMARTRVGYKTPENSKSPSTTYKIFSEKPGGNVKLQFPISTPKTLWTRETNEYSSNNSTIIVSKQARAKTNNSETRADSGKDKQLVKKDAKNRDRPRDRDDALSLPEEERSKDDDFEGMERKPRGGMIYRLRDSKLAGNRNTTTGHTEQATETNERRTDTRE</sequence>
<gene>
    <name evidence="2" type="ORF">GSLYS_00013098001</name>
</gene>
<feature type="compositionally biased region" description="Basic and acidic residues" evidence="1">
    <location>
        <begin position="161"/>
        <end position="209"/>
    </location>
</feature>
<feature type="compositionally biased region" description="Basic and acidic residues" evidence="1">
    <location>
        <begin position="239"/>
        <end position="248"/>
    </location>
</feature>
<feature type="region of interest" description="Disordered" evidence="1">
    <location>
        <begin position="140"/>
        <end position="248"/>
    </location>
</feature>
<accession>A0AAV2I0Q1</accession>
<name>A0AAV2I0Q1_LYMST</name>